<reference evidence="14 15" key="1">
    <citation type="submission" date="2024-08" db="EMBL/GenBank/DDBJ databases">
        <authorList>
            <person name="Will J Nash"/>
            <person name="Angela Man"/>
            <person name="Seanna McTaggart"/>
            <person name="Kendall Baker"/>
            <person name="Tom Barker"/>
            <person name="Leah Catchpole"/>
            <person name="Alex Durrant"/>
            <person name="Karim Gharbi"/>
            <person name="Naomi Irish"/>
            <person name="Gemy Kaithakottil"/>
            <person name="Debby Ku"/>
            <person name="Aaliyah Providence"/>
            <person name="Felix Shaw"/>
            <person name="David Swarbreck"/>
            <person name="Chris Watkins"/>
            <person name="Ann M. McCartney"/>
            <person name="Giulio Formenti"/>
            <person name="Alice Mouton"/>
            <person name="Noel Vella"/>
            <person name="Bjorn M von Reumont"/>
            <person name="Adriana Vella"/>
            <person name="Wilfried Haerty"/>
        </authorList>
    </citation>
    <scope>NUCLEOTIDE SEQUENCE [LARGE SCALE GENOMIC DNA]</scope>
</reference>
<organism evidence="14 15">
    <name type="scientific">Xylocopa violacea</name>
    <name type="common">Violet carpenter bee</name>
    <name type="synonym">Apis violacea</name>
    <dbReference type="NCBI Taxonomy" id="135666"/>
    <lineage>
        <taxon>Eukaryota</taxon>
        <taxon>Metazoa</taxon>
        <taxon>Ecdysozoa</taxon>
        <taxon>Arthropoda</taxon>
        <taxon>Hexapoda</taxon>
        <taxon>Insecta</taxon>
        <taxon>Pterygota</taxon>
        <taxon>Neoptera</taxon>
        <taxon>Endopterygota</taxon>
        <taxon>Hymenoptera</taxon>
        <taxon>Apocrita</taxon>
        <taxon>Aculeata</taxon>
        <taxon>Apoidea</taxon>
        <taxon>Anthophila</taxon>
        <taxon>Apidae</taxon>
        <taxon>Xylocopa</taxon>
        <taxon>Xylocopa</taxon>
    </lineage>
</organism>
<dbReference type="InterPro" id="IPR002401">
    <property type="entry name" value="Cyt_P450_E_grp-I"/>
</dbReference>
<evidence type="ECO:0000256" key="10">
    <source>
        <dbReference type="ARBA" id="ARBA00023004"/>
    </source>
</evidence>
<evidence type="ECO:0000256" key="7">
    <source>
        <dbReference type="ARBA" id="ARBA00022824"/>
    </source>
</evidence>
<evidence type="ECO:0000256" key="11">
    <source>
        <dbReference type="ARBA" id="ARBA00023033"/>
    </source>
</evidence>
<protein>
    <recommendedName>
        <fullName evidence="16">Cytochrome P450</fullName>
    </recommendedName>
</protein>
<keyword evidence="12" id="KW-0472">Membrane</keyword>
<evidence type="ECO:0000256" key="4">
    <source>
        <dbReference type="ARBA" id="ARBA00010617"/>
    </source>
</evidence>
<evidence type="ECO:0000313" key="15">
    <source>
        <dbReference type="Proteomes" id="UP001642520"/>
    </source>
</evidence>
<comment type="similarity">
    <text evidence="4 13">Belongs to the cytochrome P450 family.</text>
</comment>
<dbReference type="PRINTS" id="PR00463">
    <property type="entry name" value="EP450I"/>
</dbReference>
<evidence type="ECO:0000313" key="14">
    <source>
        <dbReference type="EMBL" id="CAL7948605.1"/>
    </source>
</evidence>
<dbReference type="EMBL" id="CAXAJV020001299">
    <property type="protein sequence ID" value="CAL7948605.1"/>
    <property type="molecule type" value="Genomic_DNA"/>
</dbReference>
<dbReference type="CDD" id="cd11056">
    <property type="entry name" value="CYP6-like"/>
    <property type="match status" value="1"/>
</dbReference>
<name>A0ABP1P5R7_XYLVO</name>
<dbReference type="Gene3D" id="1.10.630.10">
    <property type="entry name" value="Cytochrome P450"/>
    <property type="match status" value="1"/>
</dbReference>
<dbReference type="InterPro" id="IPR036396">
    <property type="entry name" value="Cyt_P450_sf"/>
</dbReference>
<evidence type="ECO:0000256" key="13">
    <source>
        <dbReference type="RuleBase" id="RU000461"/>
    </source>
</evidence>
<keyword evidence="15" id="KW-1185">Reference proteome</keyword>
<evidence type="ECO:0000256" key="3">
    <source>
        <dbReference type="ARBA" id="ARBA00004406"/>
    </source>
</evidence>
<comment type="cofactor">
    <cofactor evidence="1">
        <name>heme</name>
        <dbReference type="ChEBI" id="CHEBI:30413"/>
    </cofactor>
</comment>
<keyword evidence="8" id="KW-0492">Microsome</keyword>
<keyword evidence="7" id="KW-0256">Endoplasmic reticulum</keyword>
<dbReference type="PROSITE" id="PS00086">
    <property type="entry name" value="CYTOCHROME_P450"/>
    <property type="match status" value="1"/>
</dbReference>
<dbReference type="Pfam" id="PF00067">
    <property type="entry name" value="p450"/>
    <property type="match status" value="1"/>
</dbReference>
<dbReference type="InterPro" id="IPR001128">
    <property type="entry name" value="Cyt_P450"/>
</dbReference>
<evidence type="ECO:0008006" key="16">
    <source>
        <dbReference type="Google" id="ProtNLM"/>
    </source>
</evidence>
<dbReference type="PRINTS" id="PR00385">
    <property type="entry name" value="P450"/>
</dbReference>
<keyword evidence="6 13" id="KW-0479">Metal-binding</keyword>
<evidence type="ECO:0000256" key="1">
    <source>
        <dbReference type="ARBA" id="ARBA00001971"/>
    </source>
</evidence>
<dbReference type="PANTHER" id="PTHR24292:SF45">
    <property type="entry name" value="CYTOCHROME P450 6G1-RELATED"/>
    <property type="match status" value="1"/>
</dbReference>
<dbReference type="Proteomes" id="UP001642520">
    <property type="component" value="Unassembled WGS sequence"/>
</dbReference>
<keyword evidence="9 13" id="KW-0560">Oxidoreductase</keyword>
<comment type="caution">
    <text evidence="14">The sequence shown here is derived from an EMBL/GenBank/DDBJ whole genome shotgun (WGS) entry which is preliminary data.</text>
</comment>
<proteinExistence type="inferred from homology"/>
<dbReference type="PANTHER" id="PTHR24292">
    <property type="entry name" value="CYTOCHROME P450"/>
    <property type="match status" value="1"/>
</dbReference>
<gene>
    <name evidence="14" type="ORF">XYLVIOL_LOCUS8975</name>
</gene>
<accession>A0ABP1P5R7</accession>
<dbReference type="InterPro" id="IPR050476">
    <property type="entry name" value="Insect_CytP450_Detox"/>
</dbReference>
<sequence length="502" mass="57840">MVSLTLEVLALVVVLLFLFYQYSLSKLKFWEKRGVKSPKATPFLGNFKDVYLGRASVSNCFEKVYYEYRNEPMVGLYEGHIPLLVLRDPELMKLVLIKDFPTFAERTLTPSEKVEPLSAHLFRVEAERWRPLRTKFSPVFTSGKLKEMFHLLLKCADQFEEYLGKLVEKGEAIECHEIAGKYTTDVIGCCAFGIEVNALAIEDNEFRKMSRRAFETGVKSMIRDRLREYPFLHNIFGGFLVDHKIVDFFTKIVRETIDYRIEHNVFRHDFIDTLVDLKQHPEKLGSMKVDDKLMTAQAFVFFVAGFETSSVTICNTLYEFALNPTIQEKARADVKNVLQKANGEITYDCIKEMKYLDACFNETLRKYPVLLWLSRVALADYTFPGTKVTIPKGQRVFCPVFAVQRDPEIYPNPEVFDPERFNESNANTKHSMHFLPFGAGPRNCIGARFAKIQSKVGLIKILKNFKIEVCDKTCKDYVIDKKSLFLLQPAHGVYVKMTKLAA</sequence>
<keyword evidence="5 13" id="KW-0349">Heme</keyword>
<evidence type="ECO:0000256" key="2">
    <source>
        <dbReference type="ARBA" id="ARBA00004174"/>
    </source>
</evidence>
<evidence type="ECO:0000256" key="6">
    <source>
        <dbReference type="ARBA" id="ARBA00022723"/>
    </source>
</evidence>
<evidence type="ECO:0000256" key="5">
    <source>
        <dbReference type="ARBA" id="ARBA00022617"/>
    </source>
</evidence>
<evidence type="ECO:0000256" key="9">
    <source>
        <dbReference type="ARBA" id="ARBA00023002"/>
    </source>
</evidence>
<dbReference type="SUPFAM" id="SSF48264">
    <property type="entry name" value="Cytochrome P450"/>
    <property type="match status" value="1"/>
</dbReference>
<keyword evidence="10 13" id="KW-0408">Iron</keyword>
<keyword evidence="11 13" id="KW-0503">Monooxygenase</keyword>
<evidence type="ECO:0000256" key="12">
    <source>
        <dbReference type="ARBA" id="ARBA00023136"/>
    </source>
</evidence>
<evidence type="ECO:0000256" key="8">
    <source>
        <dbReference type="ARBA" id="ARBA00022848"/>
    </source>
</evidence>
<comment type="subcellular location">
    <subcellularLocation>
        <location evidence="3">Endoplasmic reticulum membrane</location>
        <topology evidence="3">Peripheral membrane protein</topology>
    </subcellularLocation>
    <subcellularLocation>
        <location evidence="2">Microsome membrane</location>
        <topology evidence="2">Peripheral membrane protein</topology>
    </subcellularLocation>
</comment>
<dbReference type="InterPro" id="IPR017972">
    <property type="entry name" value="Cyt_P450_CS"/>
</dbReference>